<evidence type="ECO:0000313" key="3">
    <source>
        <dbReference type="Proteomes" id="UP001151760"/>
    </source>
</evidence>
<evidence type="ECO:0000256" key="1">
    <source>
        <dbReference type="SAM" id="MobiDB-lite"/>
    </source>
</evidence>
<name>A0ABQ5ASC2_9ASTR</name>
<protein>
    <submittedName>
        <fullName evidence="2">Uncharacterized protein</fullName>
    </submittedName>
</protein>
<keyword evidence="3" id="KW-1185">Reference proteome</keyword>
<accession>A0ABQ5ASC2</accession>
<dbReference type="EMBL" id="BQNB010012597">
    <property type="protein sequence ID" value="GJT05570.1"/>
    <property type="molecule type" value="Genomic_DNA"/>
</dbReference>
<organism evidence="2 3">
    <name type="scientific">Tanacetum coccineum</name>
    <dbReference type="NCBI Taxonomy" id="301880"/>
    <lineage>
        <taxon>Eukaryota</taxon>
        <taxon>Viridiplantae</taxon>
        <taxon>Streptophyta</taxon>
        <taxon>Embryophyta</taxon>
        <taxon>Tracheophyta</taxon>
        <taxon>Spermatophyta</taxon>
        <taxon>Magnoliopsida</taxon>
        <taxon>eudicotyledons</taxon>
        <taxon>Gunneridae</taxon>
        <taxon>Pentapetalae</taxon>
        <taxon>asterids</taxon>
        <taxon>campanulids</taxon>
        <taxon>Asterales</taxon>
        <taxon>Asteraceae</taxon>
        <taxon>Asteroideae</taxon>
        <taxon>Anthemideae</taxon>
        <taxon>Anthemidinae</taxon>
        <taxon>Tanacetum</taxon>
    </lineage>
</organism>
<gene>
    <name evidence="2" type="ORF">Tco_0840032</name>
</gene>
<proteinExistence type="predicted"/>
<feature type="region of interest" description="Disordered" evidence="1">
    <location>
        <begin position="72"/>
        <end position="130"/>
    </location>
</feature>
<comment type="caution">
    <text evidence="2">The sequence shown here is derived from an EMBL/GenBank/DDBJ whole genome shotgun (WGS) entry which is preliminary data.</text>
</comment>
<sequence>MVTYTKVSSPFEDLSDIGSPGVIVHGYDALPMMLEDPYAYEDDVLPVRRQQLLARCLSPPCLICHNGNIIEFDPEEDPKEDDEDHEEDPADYPTDKDDDEEEEESFGDDAEDEDEEEEHLALADSVPPPAYRTTARMSIRAQTPIPFPSEAEVDRLLTISTPPSSPLTSYSSPLSQIPSPPLPVSSPLPISPSPLPASPTHSLGYRAAMIRLRAESPSTSHLLPIPPPIVLLHTRASMAMMRATTPSTYILTPRSEILPSETPPSGTPPLLPIPLPTSSPPLLLSSTDCRADVPEVTLLPRKRLCIALGPGYEIEECSSGFRADYGFVGTLDAEIRRDPNREIGYGITDDTNEIYGRFDDAQDDRLLMSGQLNLLRRDRRSYAHTARLMEGEARASREAWSQSMDASDTAHSEVRAVTPRQCGNARRNEKGYHHNTMTSI</sequence>
<evidence type="ECO:0000313" key="2">
    <source>
        <dbReference type="EMBL" id="GJT05570.1"/>
    </source>
</evidence>
<feature type="compositionally biased region" description="Acidic residues" evidence="1">
    <location>
        <begin position="72"/>
        <end position="118"/>
    </location>
</feature>
<reference evidence="2" key="2">
    <citation type="submission" date="2022-01" db="EMBL/GenBank/DDBJ databases">
        <authorList>
            <person name="Yamashiro T."/>
            <person name="Shiraishi A."/>
            <person name="Satake H."/>
            <person name="Nakayama K."/>
        </authorList>
    </citation>
    <scope>NUCLEOTIDE SEQUENCE</scope>
</reference>
<reference evidence="2" key="1">
    <citation type="journal article" date="2022" name="Int. J. Mol. Sci.">
        <title>Draft Genome of Tanacetum Coccineum: Genomic Comparison of Closely Related Tanacetum-Family Plants.</title>
        <authorList>
            <person name="Yamashiro T."/>
            <person name="Shiraishi A."/>
            <person name="Nakayama K."/>
            <person name="Satake H."/>
        </authorList>
    </citation>
    <scope>NUCLEOTIDE SEQUENCE</scope>
</reference>
<dbReference type="Proteomes" id="UP001151760">
    <property type="component" value="Unassembled WGS sequence"/>
</dbReference>